<reference evidence="1" key="1">
    <citation type="submission" date="2018-05" db="EMBL/GenBank/DDBJ databases">
        <authorList>
            <person name="Lanie J.A."/>
            <person name="Ng W.-L."/>
            <person name="Kazmierczak K.M."/>
            <person name="Andrzejewski T.M."/>
            <person name="Davidsen T.M."/>
            <person name="Wayne K.J."/>
            <person name="Tettelin H."/>
            <person name="Glass J.I."/>
            <person name="Rusch D."/>
            <person name="Podicherti R."/>
            <person name="Tsui H.-C.T."/>
            <person name="Winkler M.E."/>
        </authorList>
    </citation>
    <scope>NUCLEOTIDE SEQUENCE</scope>
</reference>
<proteinExistence type="predicted"/>
<name>A0A383CK27_9ZZZZ</name>
<dbReference type="AlphaFoldDB" id="A0A383CK27"/>
<dbReference type="EMBL" id="UINC01209459">
    <property type="protein sequence ID" value="SVE32484.1"/>
    <property type="molecule type" value="Genomic_DNA"/>
</dbReference>
<organism evidence="1">
    <name type="scientific">marine metagenome</name>
    <dbReference type="NCBI Taxonomy" id="408172"/>
    <lineage>
        <taxon>unclassified sequences</taxon>
        <taxon>metagenomes</taxon>
        <taxon>ecological metagenomes</taxon>
    </lineage>
</organism>
<gene>
    <name evidence="1" type="ORF">METZ01_LOCUS485338</name>
</gene>
<accession>A0A383CK27</accession>
<feature type="non-terminal residue" evidence="1">
    <location>
        <position position="27"/>
    </location>
</feature>
<sequence length="27" mass="3075">MARTLIDTSGFNTYSNPSKLKITDMRI</sequence>
<evidence type="ECO:0000313" key="1">
    <source>
        <dbReference type="EMBL" id="SVE32484.1"/>
    </source>
</evidence>
<protein>
    <submittedName>
        <fullName evidence="1">Uncharacterized protein</fullName>
    </submittedName>
</protein>